<sequence>MSGITINNLRGVRRHPPREDIDTVEQNSTKYRVNNPLGAVHNLHKHHGITTQYLHSTLIIVKNLNSDKTKQHESSTPTHKGFGQLVKRKDLISIAHGKASQLVLSALELGNRCQTVV</sequence>
<reference evidence="1 2" key="1">
    <citation type="submission" date="2024-04" db="EMBL/GenBank/DDBJ databases">
        <authorList>
            <person name="Fracassetti M."/>
        </authorList>
    </citation>
    <scope>NUCLEOTIDE SEQUENCE [LARGE SCALE GENOMIC DNA]</scope>
</reference>
<evidence type="ECO:0000313" key="1">
    <source>
        <dbReference type="EMBL" id="CAL1384589.1"/>
    </source>
</evidence>
<evidence type="ECO:0000313" key="2">
    <source>
        <dbReference type="Proteomes" id="UP001497516"/>
    </source>
</evidence>
<organism evidence="1 2">
    <name type="scientific">Linum trigynum</name>
    <dbReference type="NCBI Taxonomy" id="586398"/>
    <lineage>
        <taxon>Eukaryota</taxon>
        <taxon>Viridiplantae</taxon>
        <taxon>Streptophyta</taxon>
        <taxon>Embryophyta</taxon>
        <taxon>Tracheophyta</taxon>
        <taxon>Spermatophyta</taxon>
        <taxon>Magnoliopsida</taxon>
        <taxon>eudicotyledons</taxon>
        <taxon>Gunneridae</taxon>
        <taxon>Pentapetalae</taxon>
        <taxon>rosids</taxon>
        <taxon>fabids</taxon>
        <taxon>Malpighiales</taxon>
        <taxon>Linaceae</taxon>
        <taxon>Linum</taxon>
    </lineage>
</organism>
<proteinExistence type="predicted"/>
<dbReference type="AlphaFoldDB" id="A0AAV2EF97"/>
<name>A0AAV2EF97_9ROSI</name>
<dbReference type="EMBL" id="OZ034817">
    <property type="protein sequence ID" value="CAL1384589.1"/>
    <property type="molecule type" value="Genomic_DNA"/>
</dbReference>
<protein>
    <submittedName>
        <fullName evidence="1">Uncharacterized protein</fullName>
    </submittedName>
</protein>
<dbReference type="Proteomes" id="UP001497516">
    <property type="component" value="Chromosome 4"/>
</dbReference>
<accession>A0AAV2EF97</accession>
<keyword evidence="2" id="KW-1185">Reference proteome</keyword>
<gene>
    <name evidence="1" type="ORF">LTRI10_LOCUS25781</name>
</gene>